<dbReference type="AlphaFoldDB" id="A0A5M4FB64"/>
<gene>
    <name evidence="2" type="ORF">ESP70_015485</name>
</gene>
<comment type="caution">
    <text evidence="2">The sequence shown here is derived from an EMBL/GenBank/DDBJ whole genome shotgun (WGS) entry which is preliminary data.</text>
</comment>
<evidence type="ECO:0000256" key="1">
    <source>
        <dbReference type="SAM" id="Phobius"/>
    </source>
</evidence>
<accession>A0A5M4FB64</accession>
<keyword evidence="3" id="KW-1185">Reference proteome</keyword>
<sequence length="140" mass="15953">MSINEPPPPQRGLTGAERGPDLTDLEHQVADARSVPQKLLAAANPKNYFGMVKEYPAGIKQFLWLCLGILYPFWLLGVVIAWPVIIVLKAVGWVLFQIWWFCTGWFWKRLGGEKPSKERRAEIDQERAAKLADSNAQQYE</sequence>
<evidence type="ECO:0000313" key="3">
    <source>
        <dbReference type="Proteomes" id="UP000380867"/>
    </source>
</evidence>
<keyword evidence="1" id="KW-0812">Transmembrane</keyword>
<dbReference type="OrthoDB" id="4482890at2"/>
<dbReference type="Proteomes" id="UP000380867">
    <property type="component" value="Unassembled WGS sequence"/>
</dbReference>
<proteinExistence type="predicted"/>
<name>A0A5M4FB64_9ACTN</name>
<dbReference type="EMBL" id="SDPQ02000003">
    <property type="protein sequence ID" value="KAA1395555.1"/>
    <property type="molecule type" value="Genomic_DNA"/>
</dbReference>
<feature type="transmembrane region" description="Helical" evidence="1">
    <location>
        <begin position="62"/>
        <end position="84"/>
    </location>
</feature>
<reference evidence="2" key="1">
    <citation type="submission" date="2019-09" db="EMBL/GenBank/DDBJ databases">
        <authorList>
            <person name="Li J."/>
        </authorList>
    </citation>
    <scope>NUCLEOTIDE SEQUENCE [LARGE SCALE GENOMIC DNA]</scope>
    <source>
        <strain evidence="2">JCM 14732</strain>
    </source>
</reference>
<keyword evidence="1" id="KW-0472">Membrane</keyword>
<protein>
    <submittedName>
        <fullName evidence="2">Uncharacterized protein</fullName>
    </submittedName>
</protein>
<keyword evidence="1" id="KW-1133">Transmembrane helix</keyword>
<organism evidence="2 3">
    <name type="scientific">Aeromicrobium ginsengisoli</name>
    <dbReference type="NCBI Taxonomy" id="363867"/>
    <lineage>
        <taxon>Bacteria</taxon>
        <taxon>Bacillati</taxon>
        <taxon>Actinomycetota</taxon>
        <taxon>Actinomycetes</taxon>
        <taxon>Propionibacteriales</taxon>
        <taxon>Nocardioidaceae</taxon>
        <taxon>Aeromicrobium</taxon>
    </lineage>
</organism>
<evidence type="ECO:0000313" key="2">
    <source>
        <dbReference type="EMBL" id="KAA1395555.1"/>
    </source>
</evidence>
<dbReference type="RefSeq" id="WP_149690218.1">
    <property type="nucleotide sequence ID" value="NZ_SDPQ02000003.1"/>
</dbReference>
<feature type="transmembrane region" description="Helical" evidence="1">
    <location>
        <begin position="90"/>
        <end position="107"/>
    </location>
</feature>